<gene>
    <name evidence="2" type="ORF">TIFTF001_004965</name>
</gene>
<evidence type="ECO:0000259" key="1">
    <source>
        <dbReference type="PROSITE" id="PS50144"/>
    </source>
</evidence>
<dbReference type="Gene3D" id="2.60.210.10">
    <property type="entry name" value="Apoptosis, Tumor Necrosis Factor Receptor Associated Protein 2, Chain A"/>
    <property type="match status" value="1"/>
</dbReference>
<dbReference type="Proteomes" id="UP001187192">
    <property type="component" value="Unassembled WGS sequence"/>
</dbReference>
<dbReference type="InterPro" id="IPR008974">
    <property type="entry name" value="TRAF-like"/>
</dbReference>
<dbReference type="InterPro" id="IPR002083">
    <property type="entry name" value="MATH/TRAF_dom"/>
</dbReference>
<dbReference type="EMBL" id="BTGU01000005">
    <property type="protein sequence ID" value="GMN34897.1"/>
    <property type="molecule type" value="Genomic_DNA"/>
</dbReference>
<dbReference type="CDD" id="cd00121">
    <property type="entry name" value="MATH"/>
    <property type="match status" value="1"/>
</dbReference>
<evidence type="ECO:0000313" key="2">
    <source>
        <dbReference type="EMBL" id="GMN34897.1"/>
    </source>
</evidence>
<keyword evidence="3" id="KW-1185">Reference proteome</keyword>
<dbReference type="PROSITE" id="PS50144">
    <property type="entry name" value="MATH"/>
    <property type="match status" value="1"/>
</dbReference>
<feature type="domain" description="MATH" evidence="1">
    <location>
        <begin position="1"/>
        <end position="74"/>
    </location>
</feature>
<dbReference type="PANTHER" id="PTHR46162">
    <property type="entry name" value="TRAF-LIKE FAMILY PROTEIN"/>
    <property type="match status" value="1"/>
</dbReference>
<accession>A0AA87ZHU4</accession>
<sequence>MDTRRAMGRIMSLSIWHWQRLIPKRGQMLDQPSVRRFHEMKTTWGFAQLLPLETFEDPSNGYLIDDTCVFGVEVFVIKHTGNSETLSLAASPDISNATFTWEIDKFSDLDKELYNSIVFTVKREKLVEIVLVLKIRVGVI</sequence>
<dbReference type="Gramene" id="FCD_00004052-RA">
    <property type="protein sequence ID" value="FCD_00004052-RA:cds"/>
    <property type="gene ID" value="FCD_00004052"/>
</dbReference>
<dbReference type="PANTHER" id="PTHR46162:SF40">
    <property type="entry name" value="TRAF-LIKE FAMILY PROTEIN"/>
    <property type="match status" value="1"/>
</dbReference>
<comment type="caution">
    <text evidence="2">The sequence shown here is derived from an EMBL/GenBank/DDBJ whole genome shotgun (WGS) entry which is preliminary data.</text>
</comment>
<organism evidence="2 3">
    <name type="scientific">Ficus carica</name>
    <name type="common">Common fig</name>
    <dbReference type="NCBI Taxonomy" id="3494"/>
    <lineage>
        <taxon>Eukaryota</taxon>
        <taxon>Viridiplantae</taxon>
        <taxon>Streptophyta</taxon>
        <taxon>Embryophyta</taxon>
        <taxon>Tracheophyta</taxon>
        <taxon>Spermatophyta</taxon>
        <taxon>Magnoliopsida</taxon>
        <taxon>eudicotyledons</taxon>
        <taxon>Gunneridae</taxon>
        <taxon>Pentapetalae</taxon>
        <taxon>rosids</taxon>
        <taxon>fabids</taxon>
        <taxon>Rosales</taxon>
        <taxon>Moraceae</taxon>
        <taxon>Ficeae</taxon>
        <taxon>Ficus</taxon>
    </lineage>
</organism>
<protein>
    <recommendedName>
        <fullName evidence="1">MATH domain-containing protein</fullName>
    </recommendedName>
</protein>
<dbReference type="SUPFAM" id="SSF49599">
    <property type="entry name" value="TRAF domain-like"/>
    <property type="match status" value="1"/>
</dbReference>
<reference evidence="2" key="1">
    <citation type="submission" date="2023-07" db="EMBL/GenBank/DDBJ databases">
        <title>draft genome sequence of fig (Ficus carica).</title>
        <authorList>
            <person name="Takahashi T."/>
            <person name="Nishimura K."/>
        </authorList>
    </citation>
    <scope>NUCLEOTIDE SEQUENCE</scope>
</reference>
<dbReference type="AlphaFoldDB" id="A0AA87ZHU4"/>
<proteinExistence type="predicted"/>
<name>A0AA87ZHU4_FICCA</name>
<dbReference type="Pfam" id="PF22486">
    <property type="entry name" value="MATH_2"/>
    <property type="match status" value="1"/>
</dbReference>
<evidence type="ECO:0000313" key="3">
    <source>
        <dbReference type="Proteomes" id="UP001187192"/>
    </source>
</evidence>